<gene>
    <name evidence="1" type="ORF">D0U04_01960</name>
</gene>
<accession>A0ABX9L205</accession>
<proteinExistence type="predicted"/>
<organism evidence="1 2">
    <name type="scientific">Bacillus clarus</name>
    <dbReference type="NCBI Taxonomy" id="2338372"/>
    <lineage>
        <taxon>Bacteria</taxon>
        <taxon>Bacillati</taxon>
        <taxon>Bacillota</taxon>
        <taxon>Bacilli</taxon>
        <taxon>Bacillales</taxon>
        <taxon>Bacillaceae</taxon>
        <taxon>Bacillus</taxon>
        <taxon>Bacillus cereus group</taxon>
    </lineage>
</organism>
<dbReference type="EMBL" id="QVOD01000001">
    <property type="protein sequence ID" value="RFT68970.1"/>
    <property type="molecule type" value="Genomic_DNA"/>
</dbReference>
<name>A0ABX9L205_9BACI</name>
<keyword evidence="2" id="KW-1185">Reference proteome</keyword>
<dbReference type="Gene3D" id="2.60.40.3720">
    <property type="match status" value="1"/>
</dbReference>
<dbReference type="Proteomes" id="UP000264294">
    <property type="component" value="Unassembled WGS sequence"/>
</dbReference>
<comment type="caution">
    <text evidence="1">The sequence shown here is derived from an EMBL/GenBank/DDBJ whole genome shotgun (WGS) entry which is preliminary data.</text>
</comment>
<evidence type="ECO:0000313" key="1">
    <source>
        <dbReference type="EMBL" id="RFT68970.1"/>
    </source>
</evidence>
<sequence>MNPTFSQDPVSGQRYQEWQTTFNSAYPPGWYVIIGYIDGKHMKIQIMPINQYISIRNTCFPLDINIQLHFYENHRSVE</sequence>
<reference evidence="1 2" key="1">
    <citation type="submission" date="2018-08" db="EMBL/GenBank/DDBJ databases">
        <title>Bacillus clarus sp. nov. strain PS00077A.</title>
        <authorList>
            <person name="Mendez Acevedo M."/>
            <person name="Carroll L."/>
            <person name="Mukherjee M."/>
            <person name="Wiedmann M."/>
            <person name="Kovac J."/>
        </authorList>
    </citation>
    <scope>NUCLEOTIDE SEQUENCE [LARGE SCALE GENOMIC DNA]</scope>
    <source>
        <strain evidence="1 2">PS00077A</strain>
    </source>
</reference>
<evidence type="ECO:0000313" key="2">
    <source>
        <dbReference type="Proteomes" id="UP000264294"/>
    </source>
</evidence>
<protein>
    <submittedName>
        <fullName evidence="1">DUF5065 family protein</fullName>
    </submittedName>
</protein>